<gene>
    <name evidence="3" type="ORF">FOXYS1_13093</name>
</gene>
<protein>
    <submittedName>
        <fullName evidence="3">Uncharacterized protein</fullName>
    </submittedName>
</protein>
<evidence type="ECO:0000313" key="4">
    <source>
        <dbReference type="Proteomes" id="UP000558688"/>
    </source>
</evidence>
<reference evidence="3" key="1">
    <citation type="submission" date="2020-02" db="EMBL/GenBank/DDBJ databases">
        <title>Identification and distribution of gene clusters putatively required for synthesis of sphingolipid metabolism inhibitors in phylogenetically diverse species of the filamentous fungus Fusarium.</title>
        <authorList>
            <person name="Kim H.-S."/>
            <person name="Busman M."/>
            <person name="Brown D.W."/>
            <person name="Divon H."/>
            <person name="Uhlig S."/>
            <person name="Proctor R.H."/>
        </authorList>
    </citation>
    <scope>NUCLEOTIDE SEQUENCE [LARGE SCALE GENOMIC DNA]</scope>
    <source>
        <strain evidence="3">NRRL 39464</strain>
    </source>
</reference>
<proteinExistence type="predicted"/>
<feature type="coiled-coil region" evidence="1">
    <location>
        <begin position="63"/>
        <end position="90"/>
    </location>
</feature>
<name>A0A8H5EDC9_FUSOX</name>
<comment type="caution">
    <text evidence="3">The sequence shown here is derived from an EMBL/GenBank/DDBJ whole genome shotgun (WGS) entry which is preliminary data.</text>
</comment>
<dbReference type="AlphaFoldDB" id="A0A8H5EDC9"/>
<organism evidence="3 4">
    <name type="scientific">Fusarium oxysporum</name>
    <name type="common">Fusarium vascular wilt</name>
    <dbReference type="NCBI Taxonomy" id="5507"/>
    <lineage>
        <taxon>Eukaryota</taxon>
        <taxon>Fungi</taxon>
        <taxon>Dikarya</taxon>
        <taxon>Ascomycota</taxon>
        <taxon>Pezizomycotina</taxon>
        <taxon>Sordariomycetes</taxon>
        <taxon>Hypocreomycetidae</taxon>
        <taxon>Hypocreales</taxon>
        <taxon>Nectriaceae</taxon>
        <taxon>Fusarium</taxon>
        <taxon>Fusarium oxysporum species complex</taxon>
    </lineage>
</organism>
<accession>A0A8H5EDC9</accession>
<feature type="non-terminal residue" evidence="3">
    <location>
        <position position="1"/>
    </location>
</feature>
<dbReference type="Proteomes" id="UP000558688">
    <property type="component" value="Unassembled WGS sequence"/>
</dbReference>
<sequence length="90" mass="10206">LRDRNEGDSVSSARTQADRGFTEAVNAEISRRRGILTQPTVRGRVPARGAHHGASTCEKDREIQDLKEKLASAMEEVQFLRQQLDKFRKQ</sequence>
<dbReference type="EMBL" id="JAAFOW010002665">
    <property type="protein sequence ID" value="KAF5256430.1"/>
    <property type="molecule type" value="Genomic_DNA"/>
</dbReference>
<feature type="region of interest" description="Disordered" evidence="2">
    <location>
        <begin position="1"/>
        <end position="22"/>
    </location>
</feature>
<evidence type="ECO:0000256" key="2">
    <source>
        <dbReference type="SAM" id="MobiDB-lite"/>
    </source>
</evidence>
<evidence type="ECO:0000256" key="1">
    <source>
        <dbReference type="SAM" id="Coils"/>
    </source>
</evidence>
<evidence type="ECO:0000313" key="3">
    <source>
        <dbReference type="EMBL" id="KAF5256430.1"/>
    </source>
</evidence>
<keyword evidence="1" id="KW-0175">Coiled coil</keyword>